<keyword evidence="4 6" id="KW-1133">Transmembrane helix</keyword>
<organism evidence="9 10">
    <name type="scientific">Massilia agilis</name>
    <dbReference type="NCBI Taxonomy" id="1811226"/>
    <lineage>
        <taxon>Bacteria</taxon>
        <taxon>Pseudomonadati</taxon>
        <taxon>Pseudomonadota</taxon>
        <taxon>Betaproteobacteria</taxon>
        <taxon>Burkholderiales</taxon>
        <taxon>Oxalobacteraceae</taxon>
        <taxon>Telluria group</taxon>
        <taxon>Massilia</taxon>
    </lineage>
</organism>
<comment type="caution">
    <text evidence="9">The sequence shown here is derived from an EMBL/GenBank/DDBJ whole genome shotgun (WGS) entry which is preliminary data.</text>
</comment>
<feature type="transmembrane region" description="Helical" evidence="6">
    <location>
        <begin position="403"/>
        <end position="421"/>
    </location>
</feature>
<keyword evidence="3 6" id="KW-0812">Transmembrane</keyword>
<name>A0ABT2DDC5_9BURK</name>
<feature type="domain" description="ABC3 transporter permease C-terminal" evidence="7">
    <location>
        <begin position="316"/>
        <end position="430"/>
    </location>
</feature>
<comment type="subcellular location">
    <subcellularLocation>
        <location evidence="1">Cell membrane</location>
        <topology evidence="1">Multi-pass membrane protein</topology>
    </subcellularLocation>
</comment>
<dbReference type="InterPro" id="IPR003838">
    <property type="entry name" value="ABC3_permease_C"/>
</dbReference>
<evidence type="ECO:0000313" key="10">
    <source>
        <dbReference type="Proteomes" id="UP001206126"/>
    </source>
</evidence>
<feature type="transmembrane region" description="Helical" evidence="6">
    <location>
        <begin position="357"/>
        <end position="383"/>
    </location>
</feature>
<accession>A0ABT2DDC5</accession>
<evidence type="ECO:0000256" key="5">
    <source>
        <dbReference type="ARBA" id="ARBA00023136"/>
    </source>
</evidence>
<dbReference type="EMBL" id="JANUHB010000003">
    <property type="protein sequence ID" value="MCS0809326.1"/>
    <property type="molecule type" value="Genomic_DNA"/>
</dbReference>
<keyword evidence="10" id="KW-1185">Reference proteome</keyword>
<evidence type="ECO:0000256" key="4">
    <source>
        <dbReference type="ARBA" id="ARBA00022989"/>
    </source>
</evidence>
<protein>
    <submittedName>
        <fullName evidence="9">ABC transporter permease</fullName>
    </submittedName>
</protein>
<proteinExistence type="predicted"/>
<evidence type="ECO:0000313" key="9">
    <source>
        <dbReference type="EMBL" id="MCS0809326.1"/>
    </source>
</evidence>
<dbReference type="PANTHER" id="PTHR30572:SF18">
    <property type="entry name" value="ABC-TYPE MACROLIDE FAMILY EXPORT SYSTEM PERMEASE COMPONENT 2"/>
    <property type="match status" value="1"/>
</dbReference>
<dbReference type="RefSeq" id="WP_258823137.1">
    <property type="nucleotide sequence ID" value="NZ_JANUHB010000003.1"/>
</dbReference>
<dbReference type="Proteomes" id="UP001206126">
    <property type="component" value="Unassembled WGS sequence"/>
</dbReference>
<evidence type="ECO:0000256" key="2">
    <source>
        <dbReference type="ARBA" id="ARBA00022475"/>
    </source>
</evidence>
<evidence type="ECO:0000259" key="7">
    <source>
        <dbReference type="Pfam" id="PF02687"/>
    </source>
</evidence>
<dbReference type="InterPro" id="IPR050250">
    <property type="entry name" value="Macrolide_Exporter_MacB"/>
</dbReference>
<dbReference type="Pfam" id="PF12704">
    <property type="entry name" value="MacB_PCD"/>
    <property type="match status" value="1"/>
</dbReference>
<feature type="transmembrane region" description="Helical" evidence="6">
    <location>
        <begin position="312"/>
        <end position="336"/>
    </location>
</feature>
<feature type="domain" description="MacB-like periplasmic core" evidence="8">
    <location>
        <begin position="20"/>
        <end position="273"/>
    </location>
</feature>
<evidence type="ECO:0000256" key="1">
    <source>
        <dbReference type="ARBA" id="ARBA00004651"/>
    </source>
</evidence>
<sequence>MFGYYFKLGVRSLRRNPALTALMVLTLAVGVAASMSTLTILHMMSGNPIPHKSDRLLVPVLDVGPKEGYTPGSPPDDVQSTYPDVKNLLAAPVGARRTAMYGVNLAVEPARTDLAAFQQQGLAATHDFFSMFEVPFKYGQPWTEAEDKAAADVIVLSTDLAERLFGKTNPVGKQVRMSRYSYQVVGVADHWKPLPRYYHIISGNGEYGDEEAFFLPLATAIRHEMGHAGSMSCNVRNPKPGFAGRLEGDCTWLQFWFETASAADRADVQSYLDSYVKEQHRLGRMERNQPAKLYNVMEWLEERKVVGSDEKLSVWLAFAFLALCLVNTIGLLLAKFSVRAPEVGIRRALGASRREIFSQFLIETAVVGLVGGTLGLLLSYGALALMGLSTPSMKNLAHMDMEMLALTFVLSIAAAIVAGLLPTWRACQVTPALQLKSQ</sequence>
<evidence type="ECO:0000256" key="3">
    <source>
        <dbReference type="ARBA" id="ARBA00022692"/>
    </source>
</evidence>
<evidence type="ECO:0000256" key="6">
    <source>
        <dbReference type="SAM" id="Phobius"/>
    </source>
</evidence>
<dbReference type="InterPro" id="IPR025857">
    <property type="entry name" value="MacB_PCD"/>
</dbReference>
<evidence type="ECO:0000259" key="8">
    <source>
        <dbReference type="Pfam" id="PF12704"/>
    </source>
</evidence>
<keyword evidence="2" id="KW-1003">Cell membrane</keyword>
<reference evidence="9 10" key="1">
    <citation type="submission" date="2022-08" db="EMBL/GenBank/DDBJ databases">
        <title>Reclassification of Massilia species as members of the genera Telluria, Duganella, Pseudoduganella, Mokoshia gen. nov. and Zemynaea gen. nov. using orthogonal and non-orthogonal genome-based approaches.</title>
        <authorList>
            <person name="Bowman J.P."/>
        </authorList>
    </citation>
    <scope>NUCLEOTIDE SEQUENCE [LARGE SCALE GENOMIC DNA]</scope>
    <source>
        <strain evidence="9 10">JCM 31605</strain>
    </source>
</reference>
<keyword evidence="5 6" id="KW-0472">Membrane</keyword>
<dbReference type="Pfam" id="PF02687">
    <property type="entry name" value="FtsX"/>
    <property type="match status" value="1"/>
</dbReference>
<dbReference type="PANTHER" id="PTHR30572">
    <property type="entry name" value="MEMBRANE COMPONENT OF TRANSPORTER-RELATED"/>
    <property type="match status" value="1"/>
</dbReference>
<gene>
    <name evidence="9" type="ORF">NX774_15485</name>
</gene>